<evidence type="ECO:0000259" key="3">
    <source>
        <dbReference type="PROSITE" id="PS51782"/>
    </source>
</evidence>
<dbReference type="PROSITE" id="PS51782">
    <property type="entry name" value="LYSM"/>
    <property type="match status" value="1"/>
</dbReference>
<dbReference type="EMBL" id="CP022415">
    <property type="protein sequence ID" value="ASM71852.1"/>
    <property type="molecule type" value="Genomic_DNA"/>
</dbReference>
<evidence type="ECO:0000256" key="1">
    <source>
        <dbReference type="SAM" id="MobiDB-lite"/>
    </source>
</evidence>
<sequence>MSKFSSFSGALAGVTAAAVVVVVAGVGLYFLKPAPVDAPVPVMQTTEGGGEVAQPAADAPEVAVPNDEAIPTPQTADTPTPPTIDEVRLEADGIFVVAGRAAPDSTVAVLLDGLENTTTQTSGQGAFAAVTLIEPSNQPQILTVIQRGVDGDVAGVEEIVLAPVVAPPAAATAQMADTAQPVEDTPAAETPEAVDMAGADTSETVTAADTKGAPETPTTPVDDAPVDTAAADAPEAAPEATAQAPAASEATPDTAQTADAPEPDATPQTAEAAAPKVSDQTAQAVAPDATATTGAPAQTTTVDTPSETPTSPASSGVAILKSDAQGVELVNNPSAQTKLNVAIDTIGYAEDGGVQLSGRATGRSGSVRVYLDNAAIVELPVDDRGRWRGELPAVDAGVYTMRVDEMNTAGDVVSRAETPFKREDPAALAAQSGPQDAPVKAVTVQTGNTLWAIARERYGEGVLYVRVFEANRDSIRDPDLIYPGQVFALPD</sequence>
<protein>
    <submittedName>
        <fullName evidence="4">LysM domain/BON superfamily protein</fullName>
    </submittedName>
</protein>
<accession>A0A221JYM7</accession>
<gene>
    <name evidence="4" type="ORF">SULPSESMR1_01026</name>
</gene>
<keyword evidence="2" id="KW-0472">Membrane</keyword>
<feature type="transmembrane region" description="Helical" evidence="2">
    <location>
        <begin position="7"/>
        <end position="31"/>
    </location>
</feature>
<keyword evidence="2" id="KW-0812">Transmembrane</keyword>
<dbReference type="Proteomes" id="UP000199754">
    <property type="component" value="Chromosome"/>
</dbReference>
<feature type="region of interest" description="Disordered" evidence="1">
    <location>
        <begin position="203"/>
        <end position="315"/>
    </location>
</feature>
<keyword evidence="5" id="KW-1185">Reference proteome</keyword>
<evidence type="ECO:0000313" key="5">
    <source>
        <dbReference type="Proteomes" id="UP000199754"/>
    </source>
</evidence>
<dbReference type="SMART" id="SM00257">
    <property type="entry name" value="LysM"/>
    <property type="match status" value="1"/>
</dbReference>
<dbReference type="InterPro" id="IPR052196">
    <property type="entry name" value="Bact_Kbp"/>
</dbReference>
<keyword evidence="2" id="KW-1133">Transmembrane helix</keyword>
<dbReference type="AlphaFoldDB" id="A0A221JYM7"/>
<dbReference type="PANTHER" id="PTHR34700">
    <property type="entry name" value="POTASSIUM BINDING PROTEIN KBP"/>
    <property type="match status" value="1"/>
</dbReference>
<dbReference type="Pfam" id="PF01476">
    <property type="entry name" value="LysM"/>
    <property type="match status" value="1"/>
</dbReference>
<organism evidence="4 5">
    <name type="scientific">Pseudosulfitobacter pseudonitzschiae</name>
    <dbReference type="NCBI Taxonomy" id="1402135"/>
    <lineage>
        <taxon>Bacteria</taxon>
        <taxon>Pseudomonadati</taxon>
        <taxon>Pseudomonadota</taxon>
        <taxon>Alphaproteobacteria</taxon>
        <taxon>Rhodobacterales</taxon>
        <taxon>Roseobacteraceae</taxon>
        <taxon>Pseudosulfitobacter</taxon>
    </lineage>
</organism>
<feature type="domain" description="LysM" evidence="3">
    <location>
        <begin position="440"/>
        <end position="489"/>
    </location>
</feature>
<dbReference type="KEGG" id="spse:SULPSESMR1_01026"/>
<feature type="compositionally biased region" description="Low complexity" evidence="1">
    <location>
        <begin position="213"/>
        <end position="275"/>
    </location>
</feature>
<proteinExistence type="predicted"/>
<evidence type="ECO:0000313" key="4">
    <source>
        <dbReference type="EMBL" id="ASM71852.1"/>
    </source>
</evidence>
<dbReference type="CDD" id="cd00118">
    <property type="entry name" value="LysM"/>
    <property type="match status" value="1"/>
</dbReference>
<dbReference type="InterPro" id="IPR036779">
    <property type="entry name" value="LysM_dom_sf"/>
</dbReference>
<evidence type="ECO:0000256" key="2">
    <source>
        <dbReference type="SAM" id="Phobius"/>
    </source>
</evidence>
<feature type="compositionally biased region" description="Low complexity" evidence="1">
    <location>
        <begin position="284"/>
        <end position="315"/>
    </location>
</feature>
<dbReference type="InterPro" id="IPR018392">
    <property type="entry name" value="LysM"/>
</dbReference>
<name>A0A221JYM7_9RHOB</name>
<dbReference type="RefSeq" id="WP_240311257.1">
    <property type="nucleotide sequence ID" value="NZ_CP022415.1"/>
</dbReference>
<dbReference type="Gene3D" id="3.10.350.10">
    <property type="entry name" value="LysM domain"/>
    <property type="match status" value="1"/>
</dbReference>
<reference evidence="4 5" key="1">
    <citation type="submission" date="2017-07" db="EMBL/GenBank/DDBJ databases">
        <title>Genome Sequence of Sulfitobacter pseudonitzschiae Strain SMR1 Isolated from a culture of the Diatom Skeletonema marinoi.</title>
        <authorList>
            <person name="Topel M."/>
            <person name="Pinder M.I.M."/>
            <person name="Johansson O.N."/>
            <person name="Kourtchenko O."/>
            <person name="Godhe A."/>
            <person name="Clarke A.K."/>
        </authorList>
    </citation>
    <scope>NUCLEOTIDE SEQUENCE [LARGE SCALE GENOMIC DNA]</scope>
    <source>
        <strain evidence="4 5">SMR1</strain>
    </source>
</reference>
<dbReference type="PANTHER" id="PTHR34700:SF4">
    <property type="entry name" value="PHAGE-LIKE ELEMENT PBSX PROTEIN XKDP"/>
    <property type="match status" value="1"/>
</dbReference>